<dbReference type="AlphaFoldDB" id="A0A5M9ZGC6"/>
<sequence length="283" mass="30464">MPSARRSAAPRPYAVAFDVSPTLWMTTTGDEDPVSRKRRRGRLRAWARGVWREARAAGAPFCDRFMMLVTVGGRRESPVLAAETLKPLIDAGTDEGLWPDDDPYHRAMTCYLRDPRPMAGGRARLNIWVIPLGAADPVARLLACCPGAPAALARATFPENAWLTSNMRPSVRERKAIQGRAVEIGRAAWRASPGAPCAVVTQVRYPDSRPRYKGDPDNTAETATAMWGAGVMAGLLPASPTAFCFTLAPGESAPGTHDLDMLAFATPEGLDWPAALLGVDAEA</sequence>
<accession>A0A5M9ZGC6</accession>
<gene>
    <name evidence="1" type="ORF">EMO91_12430</name>
</gene>
<dbReference type="EMBL" id="RZUH01000017">
    <property type="protein sequence ID" value="KAA8825365.1"/>
    <property type="molecule type" value="Genomic_DNA"/>
</dbReference>
<protein>
    <submittedName>
        <fullName evidence="1">Uncharacterized protein</fullName>
    </submittedName>
</protein>
<evidence type="ECO:0000313" key="2">
    <source>
        <dbReference type="Proteomes" id="UP000410049"/>
    </source>
</evidence>
<evidence type="ECO:0000313" key="1">
    <source>
        <dbReference type="EMBL" id="KAA8825365.1"/>
    </source>
</evidence>
<proteinExistence type="predicted"/>
<dbReference type="Proteomes" id="UP000410049">
    <property type="component" value="Unassembled WGS sequence"/>
</dbReference>
<comment type="caution">
    <text evidence="1">The sequence shown here is derived from an EMBL/GenBank/DDBJ whole genome shotgun (WGS) entry which is preliminary data.</text>
</comment>
<organism evidence="1 2">
    <name type="scientific">Bifidobacterium myosotis</name>
    <dbReference type="NCBI Taxonomy" id="1630166"/>
    <lineage>
        <taxon>Bacteria</taxon>
        <taxon>Bacillati</taxon>
        <taxon>Actinomycetota</taxon>
        <taxon>Actinomycetes</taxon>
        <taxon>Bifidobacteriales</taxon>
        <taxon>Bifidobacteriaceae</taxon>
        <taxon>Bifidobacterium</taxon>
    </lineage>
</organism>
<dbReference type="RefSeq" id="WP_150380202.1">
    <property type="nucleotide sequence ID" value="NZ_RZUH01000017.1"/>
</dbReference>
<reference evidence="1 2" key="1">
    <citation type="journal article" date="2019" name="Syst. Appl. Microbiol.">
        <title>Characterization of Bifidobacterium species in feaces of the Egyptian fruit bat: Description of B. vespertilionis sp. nov. and B. rousetti sp. nov.</title>
        <authorList>
            <person name="Modesto M."/>
            <person name="Satti M."/>
            <person name="Watanabe K."/>
            <person name="Puglisi E."/>
            <person name="Morelli L."/>
            <person name="Huang C.-H."/>
            <person name="Liou J.-S."/>
            <person name="Miyashita M."/>
            <person name="Tamura T."/>
            <person name="Saito S."/>
            <person name="Mori K."/>
            <person name="Huang L."/>
            <person name="Sciavilla P."/>
            <person name="Sandri C."/>
            <person name="Spiezio C."/>
            <person name="Vitali F."/>
            <person name="Cavalieri D."/>
            <person name="Perpetuini G."/>
            <person name="Tofalo R."/>
            <person name="Bonetti A."/>
            <person name="Arita M."/>
            <person name="Mattarelli P."/>
        </authorList>
    </citation>
    <scope>NUCLEOTIDE SEQUENCE [LARGE SCALE GENOMIC DNA]</scope>
    <source>
        <strain evidence="1 2">RST17</strain>
    </source>
</reference>
<name>A0A5M9ZGC6_9BIFI</name>